<comment type="caution">
    <text evidence="8">The sequence shown here is derived from an EMBL/GenBank/DDBJ whole genome shotgun (WGS) entry which is preliminary data.</text>
</comment>
<dbReference type="PROSITE" id="PS00108">
    <property type="entry name" value="PROTEIN_KINASE_ST"/>
    <property type="match status" value="1"/>
</dbReference>
<reference evidence="9" key="1">
    <citation type="journal article" date="2019" name="Int. J. Syst. Evol. Microbiol.">
        <title>The Global Catalogue of Microorganisms (GCM) 10K type strain sequencing project: providing services to taxonomists for standard genome sequencing and annotation.</title>
        <authorList>
            <consortium name="The Broad Institute Genomics Platform"/>
            <consortium name="The Broad Institute Genome Sequencing Center for Infectious Disease"/>
            <person name="Wu L."/>
            <person name="Ma J."/>
        </authorList>
    </citation>
    <scope>NUCLEOTIDE SEQUENCE [LARGE SCALE GENOMIC DNA]</scope>
    <source>
        <strain evidence="9">JCM 4805</strain>
    </source>
</reference>
<keyword evidence="1" id="KW-0808">Transferase</keyword>
<dbReference type="RefSeq" id="WP_346094985.1">
    <property type="nucleotide sequence ID" value="NZ_BAAABY010000018.1"/>
</dbReference>
<dbReference type="Gene3D" id="3.30.200.20">
    <property type="entry name" value="Phosphorylase Kinase, domain 1"/>
    <property type="match status" value="1"/>
</dbReference>
<dbReference type="SMART" id="SM00220">
    <property type="entry name" value="S_TKc"/>
    <property type="match status" value="1"/>
</dbReference>
<feature type="region of interest" description="Disordered" evidence="6">
    <location>
        <begin position="304"/>
        <end position="324"/>
    </location>
</feature>
<proteinExistence type="predicted"/>
<dbReference type="InterPro" id="IPR017441">
    <property type="entry name" value="Protein_kinase_ATP_BS"/>
</dbReference>
<sequence length="724" mass="77848">MPSPLTHDDPARLGPYTLVARLGGGGMGTVYLGRSPGGRTVALKTMHASLAGETVFRTRFRLEIDAARVIGGQYGAQVVDADPLATTPWLATEYVLGPPLDDAVALCGPLPEDAVRALGGALCTALAQLHRSDVVHRDLKPSNILLTATGPKVIDFGIARAAGDDRLTRTGATAGTPAFMSPEQATAEEHTPAGDVFALAGVLVFAVTGRPPFGNGQAVDLLYRVRYAEPDLTAVPVRLQSVLERCLAKNPAERPSTEELGRILDEGNDGGSTHFADRLPAPVLADIARRSAAVWEIRPGRLPAPETDDTVAGTEETRQQGAGRLSRRTVIGVGGGVLAAGAVGGGIAWLRTDEPAPTPKQVGGTGRRPGTAPDMAWKVSVSRDEFRATAYPIGSYVAVAAVDGLRFVEARTGDEHGFNEDITDKERIASDGRQLFALDDGEEPEIAPVDPVTGNRRTPLARVKGIQMATDRLPAVSEELFLAQGATDKGNWIIAYDKQTGEERWRHFLSKEDIEPTRMITPVGRRLIMSSDGEFAVLDARNGRTVQSRKLSFSDAEDLETVGRHVHSRTHVFLYDRELHAIRLSDGKVDWSFGKGREVSRRKSLKGKKLYGPPAVKDGVVYCIEREAGVVALDERSGKVLWEQKKGSGPVPSFEAQPAVGKKYLYTTPESSQWAMAIDLRTHRSAWNFQGPGDNDYTARMTALTDAGRILMEGGITVCAIPLE</sequence>
<evidence type="ECO:0000256" key="4">
    <source>
        <dbReference type="ARBA" id="ARBA00022840"/>
    </source>
</evidence>
<evidence type="ECO:0000256" key="3">
    <source>
        <dbReference type="ARBA" id="ARBA00022777"/>
    </source>
</evidence>
<dbReference type="PROSITE" id="PS00107">
    <property type="entry name" value="PROTEIN_KINASE_ATP"/>
    <property type="match status" value="1"/>
</dbReference>
<dbReference type="PANTHER" id="PTHR43289:SF34">
    <property type="entry name" value="SERINE_THREONINE-PROTEIN KINASE YBDM-RELATED"/>
    <property type="match status" value="1"/>
</dbReference>
<evidence type="ECO:0000313" key="9">
    <source>
        <dbReference type="Proteomes" id="UP001500909"/>
    </source>
</evidence>
<dbReference type="SUPFAM" id="SSF50998">
    <property type="entry name" value="Quinoprotein alcohol dehydrogenase-like"/>
    <property type="match status" value="1"/>
</dbReference>
<dbReference type="SMART" id="SM00564">
    <property type="entry name" value="PQQ"/>
    <property type="match status" value="3"/>
</dbReference>
<evidence type="ECO:0000256" key="5">
    <source>
        <dbReference type="PROSITE-ProRule" id="PRU10141"/>
    </source>
</evidence>
<dbReference type="Proteomes" id="UP001500909">
    <property type="component" value="Unassembled WGS sequence"/>
</dbReference>
<keyword evidence="9" id="KW-1185">Reference proteome</keyword>
<feature type="region of interest" description="Disordered" evidence="6">
    <location>
        <begin position="351"/>
        <end position="374"/>
    </location>
</feature>
<evidence type="ECO:0000256" key="2">
    <source>
        <dbReference type="ARBA" id="ARBA00022741"/>
    </source>
</evidence>
<organism evidence="8 9">
    <name type="scientific">Streptomyces olivaceiscleroticus</name>
    <dbReference type="NCBI Taxonomy" id="68245"/>
    <lineage>
        <taxon>Bacteria</taxon>
        <taxon>Bacillati</taxon>
        <taxon>Actinomycetota</taxon>
        <taxon>Actinomycetes</taxon>
        <taxon>Kitasatosporales</taxon>
        <taxon>Streptomycetaceae</taxon>
        <taxon>Streptomyces</taxon>
    </lineage>
</organism>
<name>A0ABP3JNK6_9ACTN</name>
<dbReference type="InterPro" id="IPR000719">
    <property type="entry name" value="Prot_kinase_dom"/>
</dbReference>
<dbReference type="InterPro" id="IPR018391">
    <property type="entry name" value="PQQ_b-propeller_rpt"/>
</dbReference>
<dbReference type="PANTHER" id="PTHR43289">
    <property type="entry name" value="MITOGEN-ACTIVATED PROTEIN KINASE KINASE KINASE 20-RELATED"/>
    <property type="match status" value="1"/>
</dbReference>
<dbReference type="Gene3D" id="1.10.510.10">
    <property type="entry name" value="Transferase(Phosphotransferase) domain 1"/>
    <property type="match status" value="1"/>
</dbReference>
<dbReference type="InterPro" id="IPR011047">
    <property type="entry name" value="Quinoprotein_ADH-like_sf"/>
</dbReference>
<dbReference type="CDD" id="cd14014">
    <property type="entry name" value="STKc_PknB_like"/>
    <property type="match status" value="1"/>
</dbReference>
<keyword evidence="2 5" id="KW-0547">Nucleotide-binding</keyword>
<evidence type="ECO:0000256" key="1">
    <source>
        <dbReference type="ARBA" id="ARBA00022679"/>
    </source>
</evidence>
<dbReference type="PROSITE" id="PS50011">
    <property type="entry name" value="PROTEIN_KINASE_DOM"/>
    <property type="match status" value="1"/>
</dbReference>
<keyword evidence="4 5" id="KW-0067">ATP-binding</keyword>
<dbReference type="InterPro" id="IPR011009">
    <property type="entry name" value="Kinase-like_dom_sf"/>
</dbReference>
<feature type="binding site" evidence="5">
    <location>
        <position position="44"/>
    </location>
    <ligand>
        <name>ATP</name>
        <dbReference type="ChEBI" id="CHEBI:30616"/>
    </ligand>
</feature>
<dbReference type="Pfam" id="PF00069">
    <property type="entry name" value="Pkinase"/>
    <property type="match status" value="1"/>
</dbReference>
<dbReference type="EMBL" id="BAAABY010000018">
    <property type="protein sequence ID" value="GAA0459552.1"/>
    <property type="molecule type" value="Genomic_DNA"/>
</dbReference>
<evidence type="ECO:0000259" key="7">
    <source>
        <dbReference type="PROSITE" id="PS50011"/>
    </source>
</evidence>
<gene>
    <name evidence="8" type="ORF">GCM10010361_24380</name>
</gene>
<dbReference type="InterPro" id="IPR015943">
    <property type="entry name" value="WD40/YVTN_repeat-like_dom_sf"/>
</dbReference>
<accession>A0ABP3JNK6</accession>
<protein>
    <recommendedName>
        <fullName evidence="7">Protein kinase domain-containing protein</fullName>
    </recommendedName>
</protein>
<keyword evidence="3" id="KW-0418">Kinase</keyword>
<evidence type="ECO:0000313" key="8">
    <source>
        <dbReference type="EMBL" id="GAA0459552.1"/>
    </source>
</evidence>
<dbReference type="Pfam" id="PF13360">
    <property type="entry name" value="PQQ_2"/>
    <property type="match status" value="1"/>
</dbReference>
<evidence type="ECO:0000256" key="6">
    <source>
        <dbReference type="SAM" id="MobiDB-lite"/>
    </source>
</evidence>
<feature type="domain" description="Protein kinase" evidence="7">
    <location>
        <begin position="16"/>
        <end position="275"/>
    </location>
</feature>
<dbReference type="Gene3D" id="2.130.10.10">
    <property type="entry name" value="YVTN repeat-like/Quinoprotein amine dehydrogenase"/>
    <property type="match status" value="2"/>
</dbReference>
<dbReference type="InterPro" id="IPR002372">
    <property type="entry name" value="PQQ_rpt_dom"/>
</dbReference>
<dbReference type="InterPro" id="IPR008271">
    <property type="entry name" value="Ser/Thr_kinase_AS"/>
</dbReference>
<dbReference type="SUPFAM" id="SSF56112">
    <property type="entry name" value="Protein kinase-like (PK-like)"/>
    <property type="match status" value="1"/>
</dbReference>